<evidence type="ECO:0000313" key="1">
    <source>
        <dbReference type="EMBL" id="GGI98643.1"/>
    </source>
</evidence>
<dbReference type="EMBL" id="BMNN01000002">
    <property type="protein sequence ID" value="GGI98643.1"/>
    <property type="molecule type" value="Genomic_DNA"/>
</dbReference>
<protein>
    <submittedName>
        <fullName evidence="1">Uncharacterized protein</fullName>
    </submittedName>
</protein>
<reference evidence="2" key="1">
    <citation type="journal article" date="2019" name="Int. J. Syst. Evol. Microbiol.">
        <title>The Global Catalogue of Microorganisms (GCM) 10K type strain sequencing project: providing services to taxonomists for standard genome sequencing and annotation.</title>
        <authorList>
            <consortium name="The Broad Institute Genomics Platform"/>
            <consortium name="The Broad Institute Genome Sequencing Center for Infectious Disease"/>
            <person name="Wu L."/>
            <person name="Ma J."/>
        </authorList>
    </citation>
    <scope>NUCLEOTIDE SEQUENCE [LARGE SCALE GENOMIC DNA]</scope>
    <source>
        <strain evidence="2">JCM 11590</strain>
    </source>
</reference>
<evidence type="ECO:0000313" key="2">
    <source>
        <dbReference type="Proteomes" id="UP000633263"/>
    </source>
</evidence>
<dbReference type="Proteomes" id="UP000633263">
    <property type="component" value="Unassembled WGS sequence"/>
</dbReference>
<accession>A0ABQ2CNW7</accession>
<proteinExistence type="predicted"/>
<sequence>MDAFFLAQALDEVQVAFVVLGAVVPFGILAAQLELEGVALDAVVVEHAGNDLRYRQVLEDALVGRMLQVGQPGDQRDAITGQALAGFTLGDTMDQPVHAFAWASETEKSGLVQPPLDIQVRVLTDQLHVKTIGSTDGFSTLKAQHLKVVL</sequence>
<gene>
    <name evidence="1" type="ORF">GCM10009083_14200</name>
</gene>
<comment type="caution">
    <text evidence="1">The sequence shown here is derived from an EMBL/GenBank/DDBJ whole genome shotgun (WGS) entry which is preliminary data.</text>
</comment>
<name>A0ABQ2CNW7_9GAMM</name>
<organism evidence="1 2">
    <name type="scientific">Halopseudomonas pertucinogena</name>
    <dbReference type="NCBI Taxonomy" id="86175"/>
    <lineage>
        <taxon>Bacteria</taxon>
        <taxon>Pseudomonadati</taxon>
        <taxon>Pseudomonadota</taxon>
        <taxon>Gammaproteobacteria</taxon>
        <taxon>Pseudomonadales</taxon>
        <taxon>Pseudomonadaceae</taxon>
        <taxon>Halopseudomonas</taxon>
    </lineage>
</organism>
<keyword evidence="2" id="KW-1185">Reference proteome</keyword>